<accession>A0A9P5DQB7</accession>
<evidence type="ECO:0000256" key="1">
    <source>
        <dbReference type="ARBA" id="ARBA00001970"/>
    </source>
</evidence>
<dbReference type="OrthoDB" id="407298at2759"/>
<dbReference type="PANTHER" id="PTHR33577">
    <property type="entry name" value="STERIGMATOCYSTIN BIOSYNTHESIS PEROXIDASE STCC-RELATED"/>
    <property type="match status" value="1"/>
</dbReference>
<evidence type="ECO:0000256" key="8">
    <source>
        <dbReference type="SAM" id="SignalP"/>
    </source>
</evidence>
<keyword evidence="5" id="KW-0560">Oxidoreductase</keyword>
<keyword evidence="11" id="KW-1185">Reference proteome</keyword>
<dbReference type="PANTHER" id="PTHR33577:SF16">
    <property type="entry name" value="HEME HALOPEROXIDASE FAMILY PROFILE DOMAIN-CONTAINING PROTEIN"/>
    <property type="match status" value="1"/>
</dbReference>
<dbReference type="EMBL" id="PVQB02000733">
    <property type="protein sequence ID" value="KAF4334092.1"/>
    <property type="molecule type" value="Genomic_DNA"/>
</dbReference>
<comment type="similarity">
    <text evidence="7">Belongs to the chloroperoxidase family.</text>
</comment>
<feature type="signal peptide" evidence="8">
    <location>
        <begin position="1"/>
        <end position="19"/>
    </location>
</feature>
<evidence type="ECO:0000313" key="10">
    <source>
        <dbReference type="EMBL" id="KAF4334092.1"/>
    </source>
</evidence>
<keyword evidence="2" id="KW-0575">Peroxidase</keyword>
<evidence type="ECO:0000256" key="6">
    <source>
        <dbReference type="ARBA" id="ARBA00023004"/>
    </source>
</evidence>
<organism evidence="10 11">
    <name type="scientific">Fusarium beomiforme</name>
    <dbReference type="NCBI Taxonomy" id="44412"/>
    <lineage>
        <taxon>Eukaryota</taxon>
        <taxon>Fungi</taxon>
        <taxon>Dikarya</taxon>
        <taxon>Ascomycota</taxon>
        <taxon>Pezizomycotina</taxon>
        <taxon>Sordariomycetes</taxon>
        <taxon>Hypocreomycetidae</taxon>
        <taxon>Hypocreales</taxon>
        <taxon>Nectriaceae</taxon>
        <taxon>Fusarium</taxon>
        <taxon>Fusarium burgessii species complex</taxon>
    </lineage>
</organism>
<dbReference type="Gene3D" id="1.10.489.10">
    <property type="entry name" value="Chloroperoxidase-like"/>
    <property type="match status" value="1"/>
</dbReference>
<keyword evidence="4" id="KW-0479">Metal-binding</keyword>
<feature type="domain" description="Heme haloperoxidase family profile" evidence="9">
    <location>
        <begin position="64"/>
        <end position="314"/>
    </location>
</feature>
<keyword evidence="3" id="KW-0349">Heme</keyword>
<evidence type="ECO:0000313" key="11">
    <source>
        <dbReference type="Proteomes" id="UP000730481"/>
    </source>
</evidence>
<dbReference type="GO" id="GO:0046872">
    <property type="term" value="F:metal ion binding"/>
    <property type="evidence" value="ECO:0007669"/>
    <property type="project" value="UniProtKB-KW"/>
</dbReference>
<evidence type="ECO:0000259" key="9">
    <source>
        <dbReference type="PROSITE" id="PS51405"/>
    </source>
</evidence>
<sequence length="437" mass="47475">MQWRFILSLLLCSPQGIHAFPSYLEGPVAKVMSARLSSKVKDAVSSHEKRLLVDLLNKPIEVTGEHEFIPPNFEKGDQRGPCPGLNALANHGYISRKGVTSLVEVTGAINKVYGMGIDLATILAIMGTVFVGNPLSLNPGFSIGSTSSGAQNILGNLVGLLGTPRGLNGSHNIIEGDSSNTRDDLYVTGDASTMDMKLFESLYDMASDEGTYDFDTFAERAKIRFHETIETNPNFYYGPFTGMIARNAGYFFIVRMLSNHTVGSTEDIMDCETLKSFMGVYEEHGKLVYKRGWERIPENWYRRSVDYGLISLNLDLLDLITKYPELASIGGNMGEVNSYAGVDVTDITGGVLNLTKLLKGNNLLCFVFEIVKTVAPNSLSTIFSIIATPLELLTDALGSTILSLACPAFKDLTVGGQNFEDGIKDKFPGASLGSSVL</sequence>
<dbReference type="PROSITE" id="PS51405">
    <property type="entry name" value="HEME_HALOPEROXIDASE"/>
    <property type="match status" value="1"/>
</dbReference>
<evidence type="ECO:0000256" key="5">
    <source>
        <dbReference type="ARBA" id="ARBA00023002"/>
    </source>
</evidence>
<dbReference type="SUPFAM" id="SSF47571">
    <property type="entry name" value="Cloroperoxidase"/>
    <property type="match status" value="1"/>
</dbReference>
<evidence type="ECO:0000256" key="4">
    <source>
        <dbReference type="ARBA" id="ARBA00022723"/>
    </source>
</evidence>
<protein>
    <submittedName>
        <fullName evidence="10">Oxidase</fullName>
    </submittedName>
</protein>
<keyword evidence="6" id="KW-0408">Iron</keyword>
<feature type="chain" id="PRO_5040404325" evidence="8">
    <location>
        <begin position="20"/>
        <end position="437"/>
    </location>
</feature>
<name>A0A9P5DQB7_9HYPO</name>
<dbReference type="GO" id="GO:0004601">
    <property type="term" value="F:peroxidase activity"/>
    <property type="evidence" value="ECO:0007669"/>
    <property type="project" value="UniProtKB-KW"/>
</dbReference>
<dbReference type="Proteomes" id="UP000730481">
    <property type="component" value="Unassembled WGS sequence"/>
</dbReference>
<proteinExistence type="inferred from homology"/>
<evidence type="ECO:0000256" key="7">
    <source>
        <dbReference type="ARBA" id="ARBA00025795"/>
    </source>
</evidence>
<gene>
    <name evidence="10" type="ORF">FBEOM_12103</name>
</gene>
<dbReference type="InterPro" id="IPR000028">
    <property type="entry name" value="Chloroperoxidase"/>
</dbReference>
<evidence type="ECO:0000256" key="3">
    <source>
        <dbReference type="ARBA" id="ARBA00022617"/>
    </source>
</evidence>
<comment type="caution">
    <text evidence="10">The sequence shown here is derived from an EMBL/GenBank/DDBJ whole genome shotgun (WGS) entry which is preliminary data.</text>
</comment>
<reference evidence="10" key="2">
    <citation type="submission" date="2020-02" db="EMBL/GenBank/DDBJ databases">
        <title>Identification and distribution of gene clusters putatively required for synthesis of sphingolipid metabolism inhibitors in phylogenetically diverse species of the filamentous fungus Fusarium.</title>
        <authorList>
            <person name="Kim H.-S."/>
            <person name="Busman M."/>
            <person name="Brown D.W."/>
            <person name="Divon H."/>
            <person name="Uhlig S."/>
            <person name="Proctor R.H."/>
        </authorList>
    </citation>
    <scope>NUCLEOTIDE SEQUENCE</scope>
    <source>
        <strain evidence="10">NRRL 25174</strain>
    </source>
</reference>
<dbReference type="AlphaFoldDB" id="A0A9P5DQB7"/>
<reference evidence="10" key="1">
    <citation type="journal article" date="2017" name="Mycologia">
        <title>Fusarium algeriense, sp. nov., a novel toxigenic crown rot pathogen of durum wheat from Algeria is nested in the Fusarium burgessii species complex.</title>
        <authorList>
            <person name="Laraba I."/>
            <person name="Keddad A."/>
            <person name="Boureghda H."/>
            <person name="Abdallah N."/>
            <person name="Vaughan M.M."/>
            <person name="Proctor R.H."/>
            <person name="Busman M."/>
            <person name="O'Donnell K."/>
        </authorList>
    </citation>
    <scope>NUCLEOTIDE SEQUENCE</scope>
    <source>
        <strain evidence="10">NRRL 25174</strain>
    </source>
</reference>
<evidence type="ECO:0000256" key="2">
    <source>
        <dbReference type="ARBA" id="ARBA00022559"/>
    </source>
</evidence>
<keyword evidence="8" id="KW-0732">Signal</keyword>
<dbReference type="Pfam" id="PF01328">
    <property type="entry name" value="Peroxidase_2"/>
    <property type="match status" value="1"/>
</dbReference>
<dbReference type="InterPro" id="IPR036851">
    <property type="entry name" value="Chloroperoxidase-like_sf"/>
</dbReference>
<comment type="cofactor">
    <cofactor evidence="1">
        <name>heme b</name>
        <dbReference type="ChEBI" id="CHEBI:60344"/>
    </cofactor>
</comment>